<dbReference type="Gene3D" id="3.20.20.100">
    <property type="entry name" value="NADP-dependent oxidoreductase domain"/>
    <property type="match status" value="1"/>
</dbReference>
<sequence>MPGNLPPSTIAGKPVNPIGYGMMNLTALGTVSHEDAIKSLKAAVDNGANFWNGGLFYGPPDANSLVLLNNYFTQYPEDATKVVLSVKGAYNYATLTPNCTPEGIRASVDEALRQLDGTHPIDLFECARIDPNVPVEDMVKTLAELIKEGKIGSYGLSEVNANTIRRAHAVHRCAGVEVEISLFSRHALEKGGIVDTCHELGIPIIGYGVLDRGWLSGQFKTLEDIPKNDPRHHFPRFQPGNFEQNMKLAEFIQGIAKKKGVTPAHVAIAWVKQHGVLTIPGATKASRVKENTQEVELTDSEMGEIQEALDKFEVAGFRYPELFAAGLSQ</sequence>
<evidence type="ECO:0000313" key="4">
    <source>
        <dbReference type="Proteomes" id="UP001305414"/>
    </source>
</evidence>
<dbReference type="Pfam" id="PF00248">
    <property type="entry name" value="Aldo_ket_red"/>
    <property type="match status" value="1"/>
</dbReference>
<dbReference type="InterPro" id="IPR050791">
    <property type="entry name" value="Aldo-Keto_reductase"/>
</dbReference>
<reference evidence="3 4" key="1">
    <citation type="submission" date="2023-10" db="EMBL/GenBank/DDBJ databases">
        <title>Draft genome sequence of Xylaria bambusicola isolate GMP-LS, the root and basal stem rot pathogen of sugarcane in Indonesia.</title>
        <authorList>
            <person name="Selvaraj P."/>
            <person name="Muralishankar V."/>
            <person name="Muruganantham S."/>
            <person name="Sp S."/>
            <person name="Haryani S."/>
            <person name="Lau K.J.X."/>
            <person name="Naqvi N.I."/>
        </authorList>
    </citation>
    <scope>NUCLEOTIDE SEQUENCE [LARGE SCALE GENOMIC DNA]</scope>
    <source>
        <strain evidence="3">GMP-LS</strain>
    </source>
</reference>
<dbReference type="GO" id="GO:0016491">
    <property type="term" value="F:oxidoreductase activity"/>
    <property type="evidence" value="ECO:0007669"/>
    <property type="project" value="UniProtKB-KW"/>
</dbReference>
<dbReference type="EMBL" id="JAWHQM010000051">
    <property type="protein sequence ID" value="KAK5635336.1"/>
    <property type="molecule type" value="Genomic_DNA"/>
</dbReference>
<dbReference type="InterPro" id="IPR036812">
    <property type="entry name" value="NAD(P)_OxRdtase_dom_sf"/>
</dbReference>
<dbReference type="AlphaFoldDB" id="A0AAN7UYY2"/>
<evidence type="ECO:0000259" key="2">
    <source>
        <dbReference type="Pfam" id="PF00248"/>
    </source>
</evidence>
<dbReference type="PANTHER" id="PTHR43625:SF78">
    <property type="entry name" value="PYRIDOXAL REDUCTASE-RELATED"/>
    <property type="match status" value="1"/>
</dbReference>
<evidence type="ECO:0000256" key="1">
    <source>
        <dbReference type="ARBA" id="ARBA00023002"/>
    </source>
</evidence>
<keyword evidence="1" id="KW-0560">Oxidoreductase</keyword>
<protein>
    <recommendedName>
        <fullName evidence="2">NADP-dependent oxidoreductase domain-containing protein</fullName>
    </recommendedName>
</protein>
<accession>A0AAN7UYY2</accession>
<dbReference type="SUPFAM" id="SSF51430">
    <property type="entry name" value="NAD(P)-linked oxidoreductase"/>
    <property type="match status" value="1"/>
</dbReference>
<organism evidence="3 4">
    <name type="scientific">Xylaria bambusicola</name>
    <dbReference type="NCBI Taxonomy" id="326684"/>
    <lineage>
        <taxon>Eukaryota</taxon>
        <taxon>Fungi</taxon>
        <taxon>Dikarya</taxon>
        <taxon>Ascomycota</taxon>
        <taxon>Pezizomycotina</taxon>
        <taxon>Sordariomycetes</taxon>
        <taxon>Xylariomycetidae</taxon>
        <taxon>Xylariales</taxon>
        <taxon>Xylariaceae</taxon>
        <taxon>Xylaria</taxon>
    </lineage>
</organism>
<comment type="caution">
    <text evidence="3">The sequence shown here is derived from an EMBL/GenBank/DDBJ whole genome shotgun (WGS) entry which is preliminary data.</text>
</comment>
<evidence type="ECO:0000313" key="3">
    <source>
        <dbReference type="EMBL" id="KAK5635336.1"/>
    </source>
</evidence>
<dbReference type="PANTHER" id="PTHR43625">
    <property type="entry name" value="AFLATOXIN B1 ALDEHYDE REDUCTASE"/>
    <property type="match status" value="1"/>
</dbReference>
<dbReference type="InterPro" id="IPR023210">
    <property type="entry name" value="NADP_OxRdtase_dom"/>
</dbReference>
<dbReference type="GO" id="GO:0005737">
    <property type="term" value="C:cytoplasm"/>
    <property type="evidence" value="ECO:0007669"/>
    <property type="project" value="TreeGrafter"/>
</dbReference>
<feature type="domain" description="NADP-dependent oxidoreductase" evidence="2">
    <location>
        <begin position="17"/>
        <end position="309"/>
    </location>
</feature>
<proteinExistence type="predicted"/>
<gene>
    <name evidence="3" type="ORF">RRF57_011048</name>
</gene>
<name>A0AAN7UYY2_9PEZI</name>
<dbReference type="Proteomes" id="UP001305414">
    <property type="component" value="Unassembled WGS sequence"/>
</dbReference>
<dbReference type="CDD" id="cd19077">
    <property type="entry name" value="AKR_AKR8A1-2"/>
    <property type="match status" value="1"/>
</dbReference>
<keyword evidence="4" id="KW-1185">Reference proteome</keyword>